<reference evidence="2" key="1">
    <citation type="submission" date="2023-04" db="EMBL/GenBank/DDBJ databases">
        <title>Phytophthora fragariaefolia NBRC 109709.</title>
        <authorList>
            <person name="Ichikawa N."/>
            <person name="Sato H."/>
            <person name="Tonouchi N."/>
        </authorList>
    </citation>
    <scope>NUCLEOTIDE SEQUENCE</scope>
    <source>
        <strain evidence="2">NBRC 109709</strain>
    </source>
</reference>
<dbReference type="OrthoDB" id="126293at2759"/>
<evidence type="ECO:0000256" key="1">
    <source>
        <dbReference type="SAM" id="MobiDB-lite"/>
    </source>
</evidence>
<sequence length="582" mass="63372">MEYDDDNHAGDGAGERAGDAAAPAERPGAHENGDDTVEELAERTAAMKLESAASPAPGSPGLTIQIPNPFDTVGGGDEDVEMPTASPQAETRPTSQRVAAAPALPQPPRFAGRTMQDRRDFMQKYETYLAAVNALQTPYIGAFAMPVAALGGRFMQAKVPSLVDYEAVDVAIKKLKMKTIWPEPESRMMNLQADLEGILDKFNLTDTAFEQEQRRLVKYLADALAPQRFEAVVATKLTLHQNKKCKNETAEELVAEISSLVVEDAVDEGVDTEVGGQEGAMAPAAGDTSGTPSTSSGDRRPARGSCLKRQSTDHQVRECPRGTPEEATRLLRELRERREARRSESVRKFDIVDTSKRLKSDDRGSVAAAIDGIAVTALMLDTGADTSLVARGVLEALTQIGKVLRVNPVAGITLSPVGKEKINVTRIVTFDEVVLTTSAGPLMLRNLSFYVEEDNGSMEVIVGRPIMKLLGYSTDKLLVEARKVRPDWELGRHETRTATPTMHPTNLTEVIQYLEKKVEIATEMGLTLDGQARLTTILHVWIDSFRVDFGNDPPVRVAPTQVHLKAGAKPVRAQPRRYSPTD</sequence>
<feature type="compositionally biased region" description="Basic and acidic residues" evidence="1">
    <location>
        <begin position="1"/>
        <end position="18"/>
    </location>
</feature>
<feature type="compositionally biased region" description="Basic and acidic residues" evidence="1">
    <location>
        <begin position="310"/>
        <end position="324"/>
    </location>
</feature>
<accession>A0A9W6XVU1</accession>
<organism evidence="2 3">
    <name type="scientific">Phytophthora fragariaefolia</name>
    <dbReference type="NCBI Taxonomy" id="1490495"/>
    <lineage>
        <taxon>Eukaryota</taxon>
        <taxon>Sar</taxon>
        <taxon>Stramenopiles</taxon>
        <taxon>Oomycota</taxon>
        <taxon>Peronosporomycetes</taxon>
        <taxon>Peronosporales</taxon>
        <taxon>Peronosporaceae</taxon>
        <taxon>Phytophthora</taxon>
    </lineage>
</organism>
<feature type="region of interest" description="Disordered" evidence="1">
    <location>
        <begin position="563"/>
        <end position="582"/>
    </location>
</feature>
<comment type="caution">
    <text evidence="2">The sequence shown here is derived from an EMBL/GenBank/DDBJ whole genome shotgun (WGS) entry which is preliminary data.</text>
</comment>
<proteinExistence type="predicted"/>
<protein>
    <submittedName>
        <fullName evidence="2">Unnamed protein product</fullName>
    </submittedName>
</protein>
<dbReference type="AlphaFoldDB" id="A0A9W6XVU1"/>
<evidence type="ECO:0000313" key="2">
    <source>
        <dbReference type="EMBL" id="GMF46801.1"/>
    </source>
</evidence>
<name>A0A9W6XVU1_9STRA</name>
<evidence type="ECO:0000313" key="3">
    <source>
        <dbReference type="Proteomes" id="UP001165121"/>
    </source>
</evidence>
<keyword evidence="3" id="KW-1185">Reference proteome</keyword>
<feature type="region of interest" description="Disordered" evidence="1">
    <location>
        <begin position="273"/>
        <end position="324"/>
    </location>
</feature>
<feature type="compositionally biased region" description="Low complexity" evidence="1">
    <location>
        <begin position="286"/>
        <end position="296"/>
    </location>
</feature>
<dbReference type="EMBL" id="BSXT01002047">
    <property type="protein sequence ID" value="GMF46801.1"/>
    <property type="molecule type" value="Genomic_DNA"/>
</dbReference>
<feature type="region of interest" description="Disordered" evidence="1">
    <location>
        <begin position="1"/>
        <end position="100"/>
    </location>
</feature>
<dbReference type="Proteomes" id="UP001165121">
    <property type="component" value="Unassembled WGS sequence"/>
</dbReference>
<feature type="compositionally biased region" description="Polar residues" evidence="1">
    <location>
        <begin position="85"/>
        <end position="97"/>
    </location>
</feature>
<gene>
    <name evidence="2" type="ORF">Pfra01_001737500</name>
</gene>